<evidence type="ECO:0000313" key="6">
    <source>
        <dbReference type="EMBL" id="QES88354.1"/>
    </source>
</evidence>
<keyword evidence="3" id="KW-0813">Transport</keyword>
<dbReference type="Proteomes" id="UP000292424">
    <property type="component" value="Chromosome"/>
</dbReference>
<sequence length="353" mass="39047">MKRKIIFIVLILLVVVAIVFKLSKNKKIIDAKNTLVNNKDLTVPVKVDTVQLQDFNSEMLKTGNVLPFKEAKILALGKSGTIKKMFIQLGSHVSAGQKVAVLDNKLMVLDLQKAEYHEKKLKEDLQTYTELLAGKAATQEKVNTIRQDYEDALNEVYQARKNINDANITAPTSGIISEKSVEDGMYVASGGEIATIVNLSRIKLNVRLTESEVYKIAKGDLVIVTADVYPGKRFNGVVDFINPQADEMHNYNAEILLDGSTTDLFRSGTFVYVHFNNKPMLNVMAIPRTSLTESIQNPFVYIVRNGKVHLQKITTNGEVNGKLIVTSGLQVGDIVVTSGQINLREGALVKISK</sequence>
<dbReference type="AlphaFoldDB" id="A0A5P2FXU0"/>
<dbReference type="RefSeq" id="WP_131329242.1">
    <property type="nucleotide sequence ID" value="NZ_CP044016.1"/>
</dbReference>
<name>A0A5P2FXU0_9BACT</name>
<dbReference type="PANTHER" id="PTHR30469">
    <property type="entry name" value="MULTIDRUG RESISTANCE PROTEIN MDTA"/>
    <property type="match status" value="1"/>
</dbReference>
<comment type="subcellular location">
    <subcellularLocation>
        <location evidence="1">Cell envelope</location>
    </subcellularLocation>
</comment>
<evidence type="ECO:0000256" key="1">
    <source>
        <dbReference type="ARBA" id="ARBA00004196"/>
    </source>
</evidence>
<dbReference type="Gene3D" id="2.40.420.20">
    <property type="match status" value="1"/>
</dbReference>
<accession>A0A5P2FXU0</accession>
<dbReference type="InterPro" id="IPR006143">
    <property type="entry name" value="RND_pump_MFP"/>
</dbReference>
<feature type="domain" description="Multidrug resistance protein MdtA-like C-terminal permuted SH3" evidence="5">
    <location>
        <begin position="282"/>
        <end position="339"/>
    </location>
</feature>
<keyword evidence="7" id="KW-1185">Reference proteome</keyword>
<evidence type="ECO:0000259" key="5">
    <source>
        <dbReference type="Pfam" id="PF25967"/>
    </source>
</evidence>
<protein>
    <submittedName>
        <fullName evidence="6">Efflux RND transporter periplasmic adaptor subunit</fullName>
    </submittedName>
</protein>
<dbReference type="InterPro" id="IPR058627">
    <property type="entry name" value="MdtA-like_C"/>
</dbReference>
<dbReference type="SUPFAM" id="SSF111369">
    <property type="entry name" value="HlyD-like secretion proteins"/>
    <property type="match status" value="1"/>
</dbReference>
<evidence type="ECO:0000313" key="7">
    <source>
        <dbReference type="Proteomes" id="UP000292424"/>
    </source>
</evidence>
<dbReference type="EMBL" id="CP044016">
    <property type="protein sequence ID" value="QES88354.1"/>
    <property type="molecule type" value="Genomic_DNA"/>
</dbReference>
<dbReference type="Gene3D" id="2.40.30.170">
    <property type="match status" value="1"/>
</dbReference>
<dbReference type="Pfam" id="PF25967">
    <property type="entry name" value="RND-MFP_C"/>
    <property type="match status" value="1"/>
</dbReference>
<evidence type="ECO:0000256" key="3">
    <source>
        <dbReference type="ARBA" id="ARBA00022448"/>
    </source>
</evidence>
<dbReference type="GO" id="GO:0015562">
    <property type="term" value="F:efflux transmembrane transporter activity"/>
    <property type="evidence" value="ECO:0007669"/>
    <property type="project" value="TreeGrafter"/>
</dbReference>
<reference evidence="6 7" key="1">
    <citation type="submission" date="2019-09" db="EMBL/GenBank/DDBJ databases">
        <title>Complete genome sequence of Arachidicoccus sp. B3-10 isolated from apple orchard soil.</title>
        <authorList>
            <person name="Kim H.S."/>
            <person name="Han K.-I."/>
            <person name="Suh M.K."/>
            <person name="Lee K.C."/>
            <person name="Eom M.K."/>
            <person name="Kim J.-S."/>
            <person name="Kang S.W."/>
            <person name="Sin Y."/>
            <person name="Lee J.-S."/>
        </authorList>
    </citation>
    <scope>NUCLEOTIDE SEQUENCE [LARGE SCALE GENOMIC DNA]</scope>
    <source>
        <strain evidence="6 7">B3-10</strain>
    </source>
</reference>
<dbReference type="Pfam" id="PF25917">
    <property type="entry name" value="BSH_RND"/>
    <property type="match status" value="1"/>
</dbReference>
<comment type="similarity">
    <text evidence="2">Belongs to the membrane fusion protein (MFP) (TC 8.A.1) family.</text>
</comment>
<dbReference type="InterPro" id="IPR058625">
    <property type="entry name" value="MdtA-like_BSH"/>
</dbReference>
<feature type="domain" description="Multidrug resistance protein MdtA-like barrel-sandwich hybrid" evidence="4">
    <location>
        <begin position="79"/>
        <end position="197"/>
    </location>
</feature>
<dbReference type="NCBIfam" id="TIGR01730">
    <property type="entry name" value="RND_mfp"/>
    <property type="match status" value="1"/>
</dbReference>
<gene>
    <name evidence="6" type="ORF">E0W69_006665</name>
</gene>
<proteinExistence type="inferred from homology"/>
<dbReference type="OrthoDB" id="9806939at2"/>
<dbReference type="KEGG" id="arac:E0W69_006665"/>
<dbReference type="Gene3D" id="2.40.50.100">
    <property type="match status" value="1"/>
</dbReference>
<dbReference type="GO" id="GO:1990281">
    <property type="term" value="C:efflux pump complex"/>
    <property type="evidence" value="ECO:0007669"/>
    <property type="project" value="TreeGrafter"/>
</dbReference>
<organism evidence="6 7">
    <name type="scientific">Rhizosphaericola mali</name>
    <dbReference type="NCBI Taxonomy" id="2545455"/>
    <lineage>
        <taxon>Bacteria</taxon>
        <taxon>Pseudomonadati</taxon>
        <taxon>Bacteroidota</taxon>
        <taxon>Chitinophagia</taxon>
        <taxon>Chitinophagales</taxon>
        <taxon>Chitinophagaceae</taxon>
        <taxon>Rhizosphaericola</taxon>
    </lineage>
</organism>
<evidence type="ECO:0000259" key="4">
    <source>
        <dbReference type="Pfam" id="PF25917"/>
    </source>
</evidence>
<evidence type="ECO:0000256" key="2">
    <source>
        <dbReference type="ARBA" id="ARBA00009477"/>
    </source>
</evidence>